<evidence type="ECO:0000313" key="7">
    <source>
        <dbReference type="Proteomes" id="UP000264006"/>
    </source>
</evidence>
<evidence type="ECO:0000256" key="3">
    <source>
        <dbReference type="ARBA" id="ARBA00022676"/>
    </source>
</evidence>
<evidence type="ECO:0000256" key="1">
    <source>
        <dbReference type="ARBA" id="ARBA00004776"/>
    </source>
</evidence>
<name>A0A346XVL3_9ACTN</name>
<dbReference type="Pfam" id="PF02709">
    <property type="entry name" value="Glyco_transf_7C"/>
    <property type="match status" value="1"/>
</dbReference>
<protein>
    <recommendedName>
        <fullName evidence="5">Galactosyltransferase C-terminal domain-containing protein</fullName>
    </recommendedName>
</protein>
<dbReference type="EMBL" id="CP031165">
    <property type="protein sequence ID" value="AXV06260.1"/>
    <property type="molecule type" value="Genomic_DNA"/>
</dbReference>
<dbReference type="Proteomes" id="UP000264006">
    <property type="component" value="Chromosome"/>
</dbReference>
<dbReference type="GO" id="GO:0016757">
    <property type="term" value="F:glycosyltransferase activity"/>
    <property type="evidence" value="ECO:0007669"/>
    <property type="project" value="UniProtKB-KW"/>
</dbReference>
<dbReference type="RefSeq" id="WP_114590945.1">
    <property type="nucleotide sequence ID" value="NZ_CP031165.1"/>
</dbReference>
<keyword evidence="3" id="KW-0328">Glycosyltransferase</keyword>
<dbReference type="InterPro" id="IPR029044">
    <property type="entry name" value="Nucleotide-diphossugar_trans"/>
</dbReference>
<keyword evidence="7" id="KW-1185">Reference proteome</keyword>
<proteinExistence type="inferred from homology"/>
<feature type="domain" description="Galactosyltransferase C-terminal" evidence="5">
    <location>
        <begin position="163"/>
        <end position="209"/>
    </location>
</feature>
<accession>A0A346XVL3</accession>
<evidence type="ECO:0000256" key="2">
    <source>
        <dbReference type="ARBA" id="ARBA00006739"/>
    </source>
</evidence>
<evidence type="ECO:0000256" key="4">
    <source>
        <dbReference type="ARBA" id="ARBA00022679"/>
    </source>
</evidence>
<gene>
    <name evidence="6" type="ORF">DVS28_a1567</name>
</gene>
<dbReference type="AlphaFoldDB" id="A0A346XVL3"/>
<sequence>MTVAVCTIVRGRQTHLRRLLEGLRRQTSPPDHVVVAWMGGPDPRPAVPTGMPVDVVDAADPRTPLPLAAARNAARRGAADADVLVFLDVDVIPSSTLVADYARRCRTTGGLWSGQVDYLPEGVPADDAWTEAQLDVAAAPHPARTPPPADTRLGDPDLFWSLSFAMRAVDYDCLGGFDETFVGYGGEDTDFGRRADAAGLTLWRTPAARGWHQHHESTSPPVQHVHDIVGNAHTFHRRWGEWPMRGWLEAFHDQERVLFRPEDGILEAR</sequence>
<keyword evidence="4" id="KW-0808">Transferase</keyword>
<evidence type="ECO:0000313" key="6">
    <source>
        <dbReference type="EMBL" id="AXV06260.1"/>
    </source>
</evidence>
<dbReference type="InterPro" id="IPR027791">
    <property type="entry name" value="Galactosyl_T_C"/>
</dbReference>
<organism evidence="6 7">
    <name type="scientific">Euzebya pacifica</name>
    <dbReference type="NCBI Taxonomy" id="1608957"/>
    <lineage>
        <taxon>Bacteria</taxon>
        <taxon>Bacillati</taxon>
        <taxon>Actinomycetota</taxon>
        <taxon>Nitriliruptoria</taxon>
        <taxon>Euzebyales</taxon>
    </lineage>
</organism>
<comment type="similarity">
    <text evidence="2">Belongs to the glycosyltransferase 2 family.</text>
</comment>
<dbReference type="KEGG" id="euz:DVS28_a1567"/>
<dbReference type="Gene3D" id="3.90.550.10">
    <property type="entry name" value="Spore Coat Polysaccharide Biosynthesis Protein SpsA, Chain A"/>
    <property type="match status" value="1"/>
</dbReference>
<dbReference type="PANTHER" id="PTHR43179:SF12">
    <property type="entry name" value="GALACTOFURANOSYLTRANSFERASE GLFT2"/>
    <property type="match status" value="1"/>
</dbReference>
<comment type="pathway">
    <text evidence="1">Cell wall biogenesis; cell wall polysaccharide biosynthesis.</text>
</comment>
<reference evidence="6 7" key="1">
    <citation type="submission" date="2018-09" db="EMBL/GenBank/DDBJ databases">
        <title>Complete genome sequence of Euzebya sp. DY32-46 isolated from seawater of Pacific Ocean.</title>
        <authorList>
            <person name="Xu L."/>
            <person name="Wu Y.-H."/>
            <person name="Xu X.-W."/>
        </authorList>
    </citation>
    <scope>NUCLEOTIDE SEQUENCE [LARGE SCALE GENOMIC DNA]</scope>
    <source>
        <strain evidence="6 7">DY32-46</strain>
    </source>
</reference>
<dbReference type="OrthoDB" id="6653642at2"/>
<dbReference type="PANTHER" id="PTHR43179">
    <property type="entry name" value="RHAMNOSYLTRANSFERASE WBBL"/>
    <property type="match status" value="1"/>
</dbReference>
<evidence type="ECO:0000259" key="5">
    <source>
        <dbReference type="Pfam" id="PF02709"/>
    </source>
</evidence>
<dbReference type="SUPFAM" id="SSF53448">
    <property type="entry name" value="Nucleotide-diphospho-sugar transferases"/>
    <property type="match status" value="1"/>
</dbReference>